<dbReference type="NCBIfam" id="TIGR00879">
    <property type="entry name" value="SP"/>
    <property type="match status" value="1"/>
</dbReference>
<dbReference type="Gene3D" id="1.20.1250.20">
    <property type="entry name" value="MFS general substrate transporter like domains"/>
    <property type="match status" value="2"/>
</dbReference>
<feature type="region of interest" description="Disordered" evidence="10">
    <location>
        <begin position="24"/>
        <end position="70"/>
    </location>
</feature>
<reference evidence="13 14" key="1">
    <citation type="submission" date="2018-05" db="EMBL/GenBank/DDBJ databases">
        <title>Genetic diversity of glacier-inhabiting Cryobacterium bacteria in China and description of Cryobacterium mengkeensis sp. nov. and Arthrobacter glacialis sp. nov.</title>
        <authorList>
            <person name="Liu Q."/>
            <person name="Xin Y.-H."/>
        </authorList>
    </citation>
    <scope>NUCLEOTIDE SEQUENCE [LARGE SCALE GENOMIC DNA]</scope>
    <source>
        <strain evidence="13 14">GP3</strain>
    </source>
</reference>
<feature type="transmembrane region" description="Helical" evidence="11">
    <location>
        <begin position="173"/>
        <end position="193"/>
    </location>
</feature>
<feature type="transmembrane region" description="Helical" evidence="11">
    <location>
        <begin position="433"/>
        <end position="455"/>
    </location>
</feature>
<dbReference type="PANTHER" id="PTHR48020">
    <property type="entry name" value="PROTON MYO-INOSITOL COTRANSPORTER"/>
    <property type="match status" value="1"/>
</dbReference>
<feature type="transmembrane region" description="Helical" evidence="11">
    <location>
        <begin position="76"/>
        <end position="94"/>
    </location>
</feature>
<accession>A0A2V3DR60</accession>
<dbReference type="InterPro" id="IPR005828">
    <property type="entry name" value="MFS_sugar_transport-like"/>
</dbReference>
<dbReference type="AlphaFoldDB" id="A0A2V3DR60"/>
<feature type="transmembrane region" description="Helical" evidence="11">
    <location>
        <begin position="244"/>
        <end position="266"/>
    </location>
</feature>
<feature type="transmembrane region" description="Helical" evidence="11">
    <location>
        <begin position="114"/>
        <end position="135"/>
    </location>
</feature>
<sequence>MWLLLHRCLLCCVCGQSDRFPHKVAEPHGSRRPQPKNRPSFASDHPRGPGSRCHVGTSPTEEAVPRPGGDSIPHKGRIIVITLAAALGGLLFGFDTSVINGAVNSIQSDFNLGSAAIGFTVAITLIGCAVGAWFAGQLADIWGRKPVMVLAALLFVASSIGSGYAFAVWDLMTWRLIGGLAIGIASVIAPAYIGEMAPARMRGALSSLQQLAITLGIFLALLSDAGLAGAAGGASNELWWGMPAWRWMLLVGVIPAVVYGLLSLTIPESPHFLIRKGRSKEALAVIVRVANPANPEQRLKEIQDSLENEKRSTYRDLRGPALGLQPILWIGIGMAAFQQLVGINAIFYYSTTLWQSVGFSQQDSFTTSVITATINVLLTFVAIFFVDRVGRKRLLLVGSVGMFVGLIAAAISFSQATGSGDSLTLAAPWGPIALVGANLFVIFFAATWGPVMWVVLGEVFPNKIRGLALGIATAFNWIFNFIVTLLFPIMSAAVGLGFVYAGFAFFAVLSFWFVKALLPEVSGLELEDKSKLIRHKTPPRT</sequence>
<dbReference type="Proteomes" id="UP000246303">
    <property type="component" value="Unassembled WGS sequence"/>
</dbReference>
<gene>
    <name evidence="13" type="ORF">CVS29_09690</name>
</gene>
<dbReference type="PROSITE" id="PS00216">
    <property type="entry name" value="SUGAR_TRANSPORT_1"/>
    <property type="match status" value="2"/>
</dbReference>
<comment type="caution">
    <text evidence="13">The sequence shown here is derived from an EMBL/GenBank/DDBJ whole genome shotgun (WGS) entry which is preliminary data.</text>
</comment>
<dbReference type="PANTHER" id="PTHR48020:SF12">
    <property type="entry name" value="PROTON MYO-INOSITOL COTRANSPORTER"/>
    <property type="match status" value="1"/>
</dbReference>
<dbReference type="SUPFAM" id="SSF103473">
    <property type="entry name" value="MFS general substrate transporter"/>
    <property type="match status" value="1"/>
</dbReference>
<evidence type="ECO:0000256" key="9">
    <source>
        <dbReference type="RuleBase" id="RU003346"/>
    </source>
</evidence>
<dbReference type="Pfam" id="PF00083">
    <property type="entry name" value="Sugar_tr"/>
    <property type="match status" value="1"/>
</dbReference>
<evidence type="ECO:0000256" key="1">
    <source>
        <dbReference type="ARBA" id="ARBA00004651"/>
    </source>
</evidence>
<evidence type="ECO:0000256" key="8">
    <source>
        <dbReference type="ARBA" id="ARBA00023136"/>
    </source>
</evidence>
<dbReference type="InterPro" id="IPR036259">
    <property type="entry name" value="MFS_trans_sf"/>
</dbReference>
<dbReference type="OrthoDB" id="4008739at2"/>
<dbReference type="PROSITE" id="PS50850">
    <property type="entry name" value="MFS"/>
    <property type="match status" value="1"/>
</dbReference>
<keyword evidence="7 11" id="KW-1133">Transmembrane helix</keyword>
<evidence type="ECO:0000256" key="4">
    <source>
        <dbReference type="ARBA" id="ARBA00022475"/>
    </source>
</evidence>
<evidence type="ECO:0000256" key="2">
    <source>
        <dbReference type="ARBA" id="ARBA00010992"/>
    </source>
</evidence>
<keyword evidence="3 9" id="KW-0813">Transport</keyword>
<dbReference type="InterPro" id="IPR050814">
    <property type="entry name" value="Myo-inositol_Transporter"/>
</dbReference>
<dbReference type="FunFam" id="1.20.1250.20:FF:000122">
    <property type="entry name" value="D-xylose transporter XylE"/>
    <property type="match status" value="1"/>
</dbReference>
<feature type="transmembrane region" description="Helical" evidence="11">
    <location>
        <begin position="467"/>
        <end position="487"/>
    </location>
</feature>
<keyword evidence="4" id="KW-1003">Cell membrane</keyword>
<dbReference type="InterPro" id="IPR020846">
    <property type="entry name" value="MFS_dom"/>
</dbReference>
<evidence type="ECO:0000313" key="14">
    <source>
        <dbReference type="Proteomes" id="UP000246303"/>
    </source>
</evidence>
<feature type="transmembrane region" description="Helical" evidence="11">
    <location>
        <begin position="147"/>
        <end position="167"/>
    </location>
</feature>
<dbReference type="CDD" id="cd17359">
    <property type="entry name" value="MFS_XylE_like"/>
    <property type="match status" value="1"/>
</dbReference>
<comment type="similarity">
    <text evidence="2 9">Belongs to the major facilitator superfamily. Sugar transporter (TC 2.A.1.1) family.</text>
</comment>
<evidence type="ECO:0000256" key="6">
    <source>
        <dbReference type="ARBA" id="ARBA00022692"/>
    </source>
</evidence>
<keyword evidence="6 11" id="KW-0812">Transmembrane</keyword>
<dbReference type="InterPro" id="IPR003663">
    <property type="entry name" value="Sugar/inositol_transpt"/>
</dbReference>
<evidence type="ECO:0000313" key="13">
    <source>
        <dbReference type="EMBL" id="PXA65509.1"/>
    </source>
</evidence>
<comment type="subcellular location">
    <subcellularLocation>
        <location evidence="1">Cell membrane</location>
        <topology evidence="1">Multi-pass membrane protein</topology>
    </subcellularLocation>
</comment>
<evidence type="ECO:0000256" key="5">
    <source>
        <dbReference type="ARBA" id="ARBA00022597"/>
    </source>
</evidence>
<feature type="transmembrane region" description="Helical" evidence="11">
    <location>
        <begin position="327"/>
        <end position="349"/>
    </location>
</feature>
<dbReference type="InterPro" id="IPR005829">
    <property type="entry name" value="Sugar_transporter_CS"/>
</dbReference>
<keyword evidence="5" id="KW-0762">Sugar transport</keyword>
<name>A0A2V3DR60_9MICC</name>
<feature type="transmembrane region" description="Helical" evidence="11">
    <location>
        <begin position="369"/>
        <end position="387"/>
    </location>
</feature>
<evidence type="ECO:0000259" key="12">
    <source>
        <dbReference type="PROSITE" id="PS50850"/>
    </source>
</evidence>
<dbReference type="GO" id="GO:0005886">
    <property type="term" value="C:plasma membrane"/>
    <property type="evidence" value="ECO:0007669"/>
    <property type="project" value="UniProtKB-SubCell"/>
</dbReference>
<feature type="domain" description="Major facilitator superfamily (MFS) profile" evidence="12">
    <location>
        <begin position="81"/>
        <end position="522"/>
    </location>
</feature>
<evidence type="ECO:0000256" key="10">
    <source>
        <dbReference type="SAM" id="MobiDB-lite"/>
    </source>
</evidence>
<feature type="transmembrane region" description="Helical" evidence="11">
    <location>
        <begin position="213"/>
        <end position="232"/>
    </location>
</feature>
<dbReference type="GO" id="GO:0022857">
    <property type="term" value="F:transmembrane transporter activity"/>
    <property type="evidence" value="ECO:0007669"/>
    <property type="project" value="InterPro"/>
</dbReference>
<keyword evidence="8 11" id="KW-0472">Membrane</keyword>
<organism evidence="13 14">
    <name type="scientific">Arthrobacter psychrochitiniphilus</name>
    <dbReference type="NCBI Taxonomy" id="291045"/>
    <lineage>
        <taxon>Bacteria</taxon>
        <taxon>Bacillati</taxon>
        <taxon>Actinomycetota</taxon>
        <taxon>Actinomycetes</taxon>
        <taxon>Micrococcales</taxon>
        <taxon>Micrococcaceae</taxon>
        <taxon>Arthrobacter</taxon>
    </lineage>
</organism>
<dbReference type="PROSITE" id="PS00217">
    <property type="entry name" value="SUGAR_TRANSPORT_2"/>
    <property type="match status" value="1"/>
</dbReference>
<evidence type="ECO:0000256" key="7">
    <source>
        <dbReference type="ARBA" id="ARBA00022989"/>
    </source>
</evidence>
<evidence type="ECO:0000256" key="3">
    <source>
        <dbReference type="ARBA" id="ARBA00022448"/>
    </source>
</evidence>
<dbReference type="EMBL" id="QHLZ01000005">
    <property type="protein sequence ID" value="PXA65509.1"/>
    <property type="molecule type" value="Genomic_DNA"/>
</dbReference>
<feature type="transmembrane region" description="Helical" evidence="11">
    <location>
        <begin position="493"/>
        <end position="514"/>
    </location>
</feature>
<protein>
    <submittedName>
        <fullName evidence="13">MFS transporter</fullName>
    </submittedName>
</protein>
<feature type="transmembrane region" description="Helical" evidence="11">
    <location>
        <begin position="394"/>
        <end position="413"/>
    </location>
</feature>
<dbReference type="InterPro" id="IPR047984">
    <property type="entry name" value="XylE-like"/>
</dbReference>
<evidence type="ECO:0000256" key="11">
    <source>
        <dbReference type="SAM" id="Phobius"/>
    </source>
</evidence>
<proteinExistence type="inferred from homology"/>
<keyword evidence="14" id="KW-1185">Reference proteome</keyword>
<dbReference type="PRINTS" id="PR00171">
    <property type="entry name" value="SUGRTRNSPORT"/>
</dbReference>